<accession>A0A6M8I0A0</accession>
<keyword evidence="4" id="KW-1185">Reference proteome</keyword>
<dbReference type="RefSeq" id="WP_171837539.1">
    <property type="nucleotide sequence ID" value="NZ_CP053712.1"/>
</dbReference>
<organism evidence="3 4">
    <name type="scientific">Lichenicola cladoniae</name>
    <dbReference type="NCBI Taxonomy" id="1484109"/>
    <lineage>
        <taxon>Bacteria</taxon>
        <taxon>Pseudomonadati</taxon>
        <taxon>Pseudomonadota</taxon>
        <taxon>Alphaproteobacteria</taxon>
        <taxon>Acetobacterales</taxon>
        <taxon>Acetobacteraceae</taxon>
        <taxon>Lichenicola</taxon>
    </lineage>
</organism>
<dbReference type="InterPro" id="IPR009057">
    <property type="entry name" value="Homeodomain-like_sf"/>
</dbReference>
<dbReference type="Pfam" id="PF13358">
    <property type="entry name" value="DDE_3"/>
    <property type="match status" value="1"/>
</dbReference>
<proteinExistence type="predicted"/>
<dbReference type="SUPFAM" id="SSF46689">
    <property type="entry name" value="Homeodomain-like"/>
    <property type="match status" value="1"/>
</dbReference>
<dbReference type="InterPro" id="IPR047655">
    <property type="entry name" value="Transpos_IS630-like"/>
</dbReference>
<geneLocation type="plasmid" evidence="3 4">
    <name>unnamed5</name>
</geneLocation>
<protein>
    <submittedName>
        <fullName evidence="3">IS630 family transposase</fullName>
    </submittedName>
</protein>
<dbReference type="Gene3D" id="3.30.420.10">
    <property type="entry name" value="Ribonuclease H-like superfamily/Ribonuclease H"/>
    <property type="match status" value="1"/>
</dbReference>
<evidence type="ECO:0000313" key="4">
    <source>
        <dbReference type="Proteomes" id="UP000500767"/>
    </source>
</evidence>
<dbReference type="NCBIfam" id="NF033545">
    <property type="entry name" value="transpos_IS630"/>
    <property type="match status" value="1"/>
</dbReference>
<dbReference type="InterPro" id="IPR038717">
    <property type="entry name" value="Tc1-like_DDE_dom"/>
</dbReference>
<keyword evidence="3" id="KW-0614">Plasmid</keyword>
<sequence length="356" mass="39359">MGAPVTITRDEHTATELRAASARCTDGGQVRRILALALVLEGRARSEAAALNGMDRQTLSDWVHRYNAEGIAGLKSRKSPGREPFLTEAQKAELRALVIQGPDPDIHKVVRWRCSDLRAEVARLWSVDVHENTIGVWLGELGLTRLQPGPVHPKKDAAAEEAFKKNFTSLVRAKLAGTTANTPIEIWFQDEARFGQKGTHAYIWAPVGSRPSMVRDNRHDNAYIFGAICPARGVGAAMITPTANTEMMNLHLAEISTQVAKDAIAVLTCDGAGWHQPGRELVVPDNIVLLHLPPYSPELNPMENVWDYLRQNKLCALVWESYASIVDACRRAWNWLIADPARIKSIGTREWACVSL</sequence>
<dbReference type="Pfam" id="PF13592">
    <property type="entry name" value="HTH_33"/>
    <property type="match status" value="1"/>
</dbReference>
<dbReference type="Proteomes" id="UP000500767">
    <property type="component" value="Plasmid unnamed5"/>
</dbReference>
<evidence type="ECO:0000259" key="1">
    <source>
        <dbReference type="Pfam" id="PF13358"/>
    </source>
</evidence>
<dbReference type="AlphaFoldDB" id="A0A6M8I0A0"/>
<dbReference type="Pfam" id="PF13551">
    <property type="entry name" value="HTH_29"/>
    <property type="match status" value="1"/>
</dbReference>
<gene>
    <name evidence="3" type="ORF">HN018_27420</name>
</gene>
<evidence type="ECO:0000313" key="3">
    <source>
        <dbReference type="EMBL" id="QKE93866.1"/>
    </source>
</evidence>
<dbReference type="KEGG" id="lck:HN018_27420"/>
<dbReference type="InterPro" id="IPR036397">
    <property type="entry name" value="RNaseH_sf"/>
</dbReference>
<feature type="domain" description="Tc1-like transposase DDE" evidence="1">
    <location>
        <begin position="186"/>
        <end position="312"/>
    </location>
</feature>
<evidence type="ECO:0000259" key="2">
    <source>
        <dbReference type="Pfam" id="PF13592"/>
    </source>
</evidence>
<dbReference type="InterPro" id="IPR025959">
    <property type="entry name" value="Winged_HTH_dom"/>
</dbReference>
<dbReference type="GO" id="GO:0003676">
    <property type="term" value="F:nucleic acid binding"/>
    <property type="evidence" value="ECO:0007669"/>
    <property type="project" value="InterPro"/>
</dbReference>
<reference evidence="3 4" key="1">
    <citation type="journal article" date="2014" name="World J. Microbiol. Biotechnol.">
        <title>Biodiversity and physiological characteristics of Antarctic and Arctic lichens-associated bacteria.</title>
        <authorList>
            <person name="Lee Y.M."/>
            <person name="Kim E.H."/>
            <person name="Lee H.K."/>
            <person name="Hong S.G."/>
        </authorList>
    </citation>
    <scope>NUCLEOTIDE SEQUENCE [LARGE SCALE GENOMIC DNA]</scope>
    <source>
        <strain evidence="3 4">PAMC 26569</strain>
        <plasmid evidence="3">unnamed5</plasmid>
    </source>
</reference>
<dbReference type="EMBL" id="CP053712">
    <property type="protein sequence ID" value="QKE93866.1"/>
    <property type="molecule type" value="Genomic_DNA"/>
</dbReference>
<feature type="domain" description="Winged helix-turn helix" evidence="2">
    <location>
        <begin position="109"/>
        <end position="166"/>
    </location>
</feature>
<name>A0A6M8I0A0_9PROT</name>